<evidence type="ECO:0000256" key="3">
    <source>
        <dbReference type="ARBA" id="ARBA00036882"/>
    </source>
</evidence>
<keyword evidence="8" id="KW-0456">Lyase</keyword>
<evidence type="ECO:0000256" key="2">
    <source>
        <dbReference type="ARBA" id="ARBA00023235"/>
    </source>
</evidence>
<dbReference type="PROSITE" id="PS50889">
    <property type="entry name" value="S4"/>
    <property type="match status" value="1"/>
</dbReference>
<dbReference type="EMBL" id="LMTR01000015">
    <property type="protein sequence ID" value="KWT71994.1"/>
    <property type="molecule type" value="Genomic_DNA"/>
</dbReference>
<dbReference type="InterPro" id="IPR006145">
    <property type="entry name" value="PsdUridine_synth_RsuA/RluA"/>
</dbReference>
<dbReference type="InterPro" id="IPR006224">
    <property type="entry name" value="PsdUridine_synth_RluA-like_CS"/>
</dbReference>
<accession>A0A109BNG5</accession>
<protein>
    <recommendedName>
        <fullName evidence="6">Pseudouridine synthase</fullName>
        <ecNumber evidence="6">5.4.99.-</ecNumber>
    </recommendedName>
</protein>
<dbReference type="SUPFAM" id="SSF55174">
    <property type="entry name" value="Alpha-L RNA-binding motif"/>
    <property type="match status" value="1"/>
</dbReference>
<dbReference type="Gene3D" id="3.10.290.10">
    <property type="entry name" value="RNA-binding S4 domain"/>
    <property type="match status" value="1"/>
</dbReference>
<evidence type="ECO:0000256" key="6">
    <source>
        <dbReference type="RuleBase" id="RU362028"/>
    </source>
</evidence>
<dbReference type="STRING" id="121290.APY04_0277"/>
<keyword evidence="2 6" id="KW-0413">Isomerase</keyword>
<dbReference type="PANTHER" id="PTHR21600:SF44">
    <property type="entry name" value="RIBOSOMAL LARGE SUBUNIT PSEUDOURIDINE SYNTHASE D"/>
    <property type="match status" value="1"/>
</dbReference>
<keyword evidence="9" id="KW-1185">Reference proteome</keyword>
<comment type="function">
    <text evidence="6">Responsible for synthesis of pseudouridine from uracil.</text>
</comment>
<proteinExistence type="inferred from homology"/>
<feature type="active site" evidence="4">
    <location>
        <position position="151"/>
    </location>
</feature>
<dbReference type="SUPFAM" id="SSF55120">
    <property type="entry name" value="Pseudouridine synthase"/>
    <property type="match status" value="1"/>
</dbReference>
<dbReference type="OrthoDB" id="9807829at2"/>
<dbReference type="InterPro" id="IPR020103">
    <property type="entry name" value="PsdUridine_synth_cat_dom_sf"/>
</dbReference>
<dbReference type="PROSITE" id="PS01129">
    <property type="entry name" value="PSI_RLU"/>
    <property type="match status" value="1"/>
</dbReference>
<dbReference type="PANTHER" id="PTHR21600">
    <property type="entry name" value="MITOCHONDRIAL RNA PSEUDOURIDINE SYNTHASE"/>
    <property type="match status" value="1"/>
</dbReference>
<evidence type="ECO:0000313" key="8">
    <source>
        <dbReference type="EMBL" id="KWT71994.1"/>
    </source>
</evidence>
<dbReference type="Proteomes" id="UP000059074">
    <property type="component" value="Unassembled WGS sequence"/>
</dbReference>
<evidence type="ECO:0000313" key="9">
    <source>
        <dbReference type="Proteomes" id="UP000059074"/>
    </source>
</evidence>
<dbReference type="GO" id="GO:0016829">
    <property type="term" value="F:lyase activity"/>
    <property type="evidence" value="ECO:0007669"/>
    <property type="project" value="UniProtKB-KW"/>
</dbReference>
<feature type="domain" description="Pseudouridine synthase RsuA/RluA-like" evidence="7">
    <location>
        <begin position="106"/>
        <end position="261"/>
    </location>
</feature>
<dbReference type="InterPro" id="IPR050188">
    <property type="entry name" value="RluA_PseudoU_synthase"/>
</dbReference>
<comment type="similarity">
    <text evidence="1 6">Belongs to the pseudouridine synthase RluA family.</text>
</comment>
<comment type="caution">
    <text evidence="8">The sequence shown here is derived from an EMBL/GenBank/DDBJ whole genome shotgun (WGS) entry which is preliminary data.</text>
</comment>
<evidence type="ECO:0000256" key="4">
    <source>
        <dbReference type="PIRSR" id="PIRSR606225-1"/>
    </source>
</evidence>
<evidence type="ECO:0000256" key="5">
    <source>
        <dbReference type="PROSITE-ProRule" id="PRU00182"/>
    </source>
</evidence>
<sequence>MNDRVETIEVKSSEADMRLDRWFRVHFPEVGYSYLQKLLRTGQVRVNSKRAEANSRLEAGAQIRVPAVVRAAPKATASATGVKPPMGVSKADRDRIEKMILFEDDHLLVLNKPFGLAVQGGTGTKKHIDGMLEGMADRFGGERPRLVHRLDRDTTGVLLVAKHRDAAAKLGRVFQTRSAAKTYWALVKGVPKPPQGKIEVPLVKAPSADGDRVRKALPGEQNVAMHATTHYSVIDRLAHKAAWMSLKPVTGRQHQLRAHMELIGHPIVGDNKYGGDENLPAEQIENKLHLHARRLVLPHPYAGGNLDVTAPLPDHMRATWELLGLDAERYGDNDK</sequence>
<keyword evidence="5" id="KW-0694">RNA-binding</keyword>
<dbReference type="InterPro" id="IPR006225">
    <property type="entry name" value="PsdUridine_synth_RluC/D"/>
</dbReference>
<dbReference type="GO" id="GO:0160140">
    <property type="term" value="F:23S rRNA pseudouridine(1911/1915/1917) synthase activity"/>
    <property type="evidence" value="ECO:0007669"/>
    <property type="project" value="UniProtKB-EC"/>
</dbReference>
<name>A0A109BNG5_HYPSL</name>
<dbReference type="InterPro" id="IPR036986">
    <property type="entry name" value="S4_RNA-bd_sf"/>
</dbReference>
<dbReference type="RefSeq" id="WP_068459072.1">
    <property type="nucleotide sequence ID" value="NZ_LMTR01000015.1"/>
</dbReference>
<organism evidence="8 9">
    <name type="scientific">Hyphomicrobium sulfonivorans</name>
    <dbReference type="NCBI Taxonomy" id="121290"/>
    <lineage>
        <taxon>Bacteria</taxon>
        <taxon>Pseudomonadati</taxon>
        <taxon>Pseudomonadota</taxon>
        <taxon>Alphaproteobacteria</taxon>
        <taxon>Hyphomicrobiales</taxon>
        <taxon>Hyphomicrobiaceae</taxon>
        <taxon>Hyphomicrobium</taxon>
    </lineage>
</organism>
<comment type="catalytic activity">
    <reaction evidence="6">
        <text>a uridine in RNA = a pseudouridine in RNA</text>
        <dbReference type="Rhea" id="RHEA:48348"/>
        <dbReference type="Rhea" id="RHEA-COMP:12068"/>
        <dbReference type="Rhea" id="RHEA-COMP:12069"/>
        <dbReference type="ChEBI" id="CHEBI:65314"/>
        <dbReference type="ChEBI" id="CHEBI:65315"/>
    </reaction>
</comment>
<dbReference type="AlphaFoldDB" id="A0A109BNG5"/>
<dbReference type="Pfam" id="PF00849">
    <property type="entry name" value="PseudoU_synth_2"/>
    <property type="match status" value="1"/>
</dbReference>
<reference evidence="8 9" key="1">
    <citation type="submission" date="2015-10" db="EMBL/GenBank/DDBJ databases">
        <title>Transcriptomic analysis of a linuron degrading triple-species bacterial consortium.</title>
        <authorList>
            <person name="Albers P."/>
        </authorList>
    </citation>
    <scope>NUCLEOTIDE SEQUENCE [LARGE SCALE GENOMIC DNA]</scope>
    <source>
        <strain evidence="8 9">WDL6</strain>
    </source>
</reference>
<dbReference type="Gene3D" id="3.30.2350.10">
    <property type="entry name" value="Pseudouridine synthase"/>
    <property type="match status" value="1"/>
</dbReference>
<gene>
    <name evidence="8" type="ORF">APY04_0277</name>
</gene>
<dbReference type="GO" id="GO:0000455">
    <property type="term" value="P:enzyme-directed rRNA pseudouridine synthesis"/>
    <property type="evidence" value="ECO:0007669"/>
    <property type="project" value="TreeGrafter"/>
</dbReference>
<dbReference type="EC" id="5.4.99.-" evidence="6"/>
<dbReference type="CDD" id="cd02869">
    <property type="entry name" value="PseudoU_synth_RluA_like"/>
    <property type="match status" value="1"/>
</dbReference>
<dbReference type="GO" id="GO:0003723">
    <property type="term" value="F:RNA binding"/>
    <property type="evidence" value="ECO:0007669"/>
    <property type="project" value="UniProtKB-KW"/>
</dbReference>
<comment type="catalytic activity">
    <reaction evidence="3">
        <text>uridine(1911/1915/1917) in 23S rRNA = pseudouridine(1911/1915/1917) in 23S rRNA</text>
        <dbReference type="Rhea" id="RHEA:42524"/>
        <dbReference type="Rhea" id="RHEA-COMP:10097"/>
        <dbReference type="Rhea" id="RHEA-COMP:10098"/>
        <dbReference type="ChEBI" id="CHEBI:65314"/>
        <dbReference type="ChEBI" id="CHEBI:65315"/>
        <dbReference type="EC" id="5.4.99.23"/>
    </reaction>
</comment>
<evidence type="ECO:0000256" key="1">
    <source>
        <dbReference type="ARBA" id="ARBA00010876"/>
    </source>
</evidence>
<dbReference type="PATRIC" id="fig|121290.4.peg.2925"/>
<dbReference type="NCBIfam" id="TIGR00005">
    <property type="entry name" value="rluA_subfam"/>
    <property type="match status" value="1"/>
</dbReference>
<evidence type="ECO:0000259" key="7">
    <source>
        <dbReference type="Pfam" id="PF00849"/>
    </source>
</evidence>